<gene>
    <name evidence="3" type="ORF">TRFO_17722</name>
</gene>
<dbReference type="SUPFAM" id="SSF56112">
    <property type="entry name" value="Protein kinase-like (PK-like)"/>
    <property type="match status" value="1"/>
</dbReference>
<name>A0A1J4KS04_9EUKA</name>
<reference evidence="3" key="1">
    <citation type="submission" date="2016-10" db="EMBL/GenBank/DDBJ databases">
        <authorList>
            <person name="Benchimol M."/>
            <person name="Almeida L.G."/>
            <person name="Vasconcelos A.T."/>
            <person name="Perreira-Neves A."/>
            <person name="Rosa I.A."/>
            <person name="Tasca T."/>
            <person name="Bogo M.R."/>
            <person name="de Souza W."/>
        </authorList>
    </citation>
    <scope>NUCLEOTIDE SEQUENCE [LARGE SCALE GENOMIC DNA]</scope>
    <source>
        <strain evidence="3">K</strain>
    </source>
</reference>
<dbReference type="SUPFAM" id="SSF52540">
    <property type="entry name" value="P-loop containing nucleoside triphosphate hydrolases"/>
    <property type="match status" value="1"/>
</dbReference>
<dbReference type="InterPro" id="IPR027417">
    <property type="entry name" value="P-loop_NTPase"/>
</dbReference>
<comment type="caution">
    <text evidence="3">The sequence shown here is derived from an EMBL/GenBank/DDBJ whole genome shotgun (WGS) entry which is preliminary data.</text>
</comment>
<evidence type="ECO:0000313" key="4">
    <source>
        <dbReference type="Proteomes" id="UP000179807"/>
    </source>
</evidence>
<evidence type="ECO:0000313" key="3">
    <source>
        <dbReference type="EMBL" id="OHT12446.1"/>
    </source>
</evidence>
<protein>
    <recommendedName>
        <fullName evidence="2">Protein kinase domain-containing protein</fullName>
    </recommendedName>
</protein>
<dbReference type="GO" id="GO:0005524">
    <property type="term" value="F:ATP binding"/>
    <property type="evidence" value="ECO:0007669"/>
    <property type="project" value="InterPro"/>
</dbReference>
<dbReference type="EMBL" id="MLAK01000563">
    <property type="protein sequence ID" value="OHT12446.1"/>
    <property type="molecule type" value="Genomic_DNA"/>
</dbReference>
<evidence type="ECO:0000259" key="2">
    <source>
        <dbReference type="PROSITE" id="PS50011"/>
    </source>
</evidence>
<keyword evidence="4" id="KW-1185">Reference proteome</keyword>
<feature type="domain" description="Protein kinase" evidence="2">
    <location>
        <begin position="1"/>
        <end position="283"/>
    </location>
</feature>
<accession>A0A1J4KS04</accession>
<dbReference type="VEuPathDB" id="TrichDB:TRFO_17722"/>
<dbReference type="RefSeq" id="XP_068365582.1">
    <property type="nucleotide sequence ID" value="XM_068499749.1"/>
</dbReference>
<organism evidence="3 4">
    <name type="scientific">Tritrichomonas foetus</name>
    <dbReference type="NCBI Taxonomy" id="1144522"/>
    <lineage>
        <taxon>Eukaryota</taxon>
        <taxon>Metamonada</taxon>
        <taxon>Parabasalia</taxon>
        <taxon>Tritrichomonadida</taxon>
        <taxon>Tritrichomonadidae</taxon>
        <taxon>Tritrichomonas</taxon>
    </lineage>
</organism>
<comment type="similarity">
    <text evidence="1">Belongs to the protein kinase superfamily. TKL Ser/Thr protein kinase family. ROCO subfamily.</text>
</comment>
<dbReference type="GeneID" id="94834453"/>
<dbReference type="PROSITE" id="PS50011">
    <property type="entry name" value="PROTEIN_KINASE_DOM"/>
    <property type="match status" value="1"/>
</dbReference>
<sequence length="1012" mass="115699">MEENWYIRQSLDDLFESNVSIKGNIIKKGHVKATKHEIAFKHSTAQNYERLVKESYNYSHYVHPALQSIIGFYRPENLPEANSILITPFYQHYSLDRILRNEEENYHQNLIINILQVCGICSALEFLSKNNICHGDLNPSNILIDQNGHPYLKGYNLYTRYSPDDQNTNDEDSNDNRINYYAPEIFEGSNFTNKSDVYSFGLIVNEIFSHEVPYSSDGNNRSEIISKIRNHHLPQISASLPSFLRTIVNKCLQQNPSDRPKFKKIMGKLRSNLDEIPGDTSFLYMYLSFIKGNLDMPSKFFRAPVTVVEQVDDSYLNTHPCQSPIKIRELERIFGSIEVDRPINLISVFGFYQVGKSTFLRALTGNSAYLAGDGVKSTTMGIMIDGPYTADYLIDRIKNNDELKQYCNSINLDDNPAIFFIDSQGIGDEEYEGRCSQIMELIHAIFCSVSDICINITLMREPEQSLAKIIKTMRRCQLIKPPTDFTKVLFLVRDFPERFVNQISSGTRTQFLAVEDEFLPLWNEQHNIAENDYYSGSFKAIPLSNLRNTVGYNFCVQNILVDILSICKDNHHNSVEILRRLNLVSSGLFLSGWYQDYETFLNTYQDIIPTELTNDIEKNIWIFGKIAQFKVHIAINKGKEDPIRELEILASQLGHLTNIFAPFILGGYSTNSKDFIQFAQELRKCNTQYIMNNSDDWNAITSIKEPSKLKQICDGVCSGITFLAQFTSVLPPPISGTVCMIGGAYSLYNLISEYKESKMIQEIKNRPMPSVIPYIWNRDIKKGSIKMLPIDNSNRTDKIIKTINSYIGGVPNKYNLILAFQENNCDLSKIIQAMTGIECDFSSMDKVIALIGPVSPNTMVNRTTSIGKGRDSNIKSDIAFLYIKGIQRDDELIRYVYELGRIKQISTISAFKFNERNRFFHPLFSHRRDFFFVLVDDIPICPIKSVGMTQYLPQFRSILDLNYPNSVEFFPIVGSSFDFSHAGPRTNATLNFAFRVILSDKAITISMHTDNG</sequence>
<dbReference type="InterPro" id="IPR011009">
    <property type="entry name" value="Kinase-like_dom_sf"/>
</dbReference>
<evidence type="ECO:0000256" key="1">
    <source>
        <dbReference type="ARBA" id="ARBA00008171"/>
    </source>
</evidence>
<dbReference type="Pfam" id="PF07714">
    <property type="entry name" value="PK_Tyr_Ser-Thr"/>
    <property type="match status" value="1"/>
</dbReference>
<dbReference type="PANTHER" id="PTHR44329">
    <property type="entry name" value="SERINE/THREONINE-PROTEIN KINASE TNNI3K-RELATED"/>
    <property type="match status" value="1"/>
</dbReference>
<dbReference type="InterPro" id="IPR000719">
    <property type="entry name" value="Prot_kinase_dom"/>
</dbReference>
<dbReference type="OrthoDB" id="4062651at2759"/>
<dbReference type="Proteomes" id="UP000179807">
    <property type="component" value="Unassembled WGS sequence"/>
</dbReference>
<dbReference type="InterPro" id="IPR001245">
    <property type="entry name" value="Ser-Thr/Tyr_kinase_cat_dom"/>
</dbReference>
<dbReference type="GO" id="GO:0004674">
    <property type="term" value="F:protein serine/threonine kinase activity"/>
    <property type="evidence" value="ECO:0007669"/>
    <property type="project" value="TreeGrafter"/>
</dbReference>
<dbReference type="Gene3D" id="3.40.50.300">
    <property type="entry name" value="P-loop containing nucleotide triphosphate hydrolases"/>
    <property type="match status" value="1"/>
</dbReference>
<dbReference type="AlphaFoldDB" id="A0A1J4KS04"/>
<dbReference type="InterPro" id="IPR051681">
    <property type="entry name" value="Ser/Thr_Kinases-Pseudokinases"/>
</dbReference>
<dbReference type="Gene3D" id="1.10.510.10">
    <property type="entry name" value="Transferase(Phosphotransferase) domain 1"/>
    <property type="match status" value="1"/>
</dbReference>
<proteinExistence type="inferred from homology"/>